<feature type="compositionally biased region" description="Acidic residues" evidence="4">
    <location>
        <begin position="729"/>
        <end position="768"/>
    </location>
</feature>
<evidence type="ECO:0000313" key="6">
    <source>
        <dbReference type="Proteomes" id="UP001059596"/>
    </source>
</evidence>
<dbReference type="PANTHER" id="PTHR13213">
    <property type="entry name" value="MYB-BINDING PROTEIN 1A FAMILY MEMBER"/>
    <property type="match status" value="1"/>
</dbReference>
<dbReference type="GO" id="GO:0043565">
    <property type="term" value="F:sequence-specific DNA binding"/>
    <property type="evidence" value="ECO:0007669"/>
    <property type="project" value="TreeGrafter"/>
</dbReference>
<evidence type="ECO:0008006" key="7">
    <source>
        <dbReference type="Google" id="ProtNLM"/>
    </source>
</evidence>
<dbReference type="InterPro" id="IPR007015">
    <property type="entry name" value="DNA_pol_V/MYBBP1A"/>
</dbReference>
<feature type="region of interest" description="Disordered" evidence="4">
    <location>
        <begin position="722"/>
        <end position="772"/>
    </location>
</feature>
<keyword evidence="6" id="KW-1185">Reference proteome</keyword>
<feature type="compositionally biased region" description="Basic and acidic residues" evidence="4">
    <location>
        <begin position="29"/>
        <end position="40"/>
    </location>
</feature>
<evidence type="ECO:0000313" key="5">
    <source>
        <dbReference type="EMBL" id="KAI8036105.1"/>
    </source>
</evidence>
<sequence length="1171" mass="132267">MKEKVDKSMANGETIKTKNKKERKRAKSLKSEEESEDTGKPGKIPKVSTKKEKPSEHEEKENTPSNSPMKVSQINKAVFGIFKNIQGSPLSHKTINSLVVLLRDDPNEEQRNATSCYVLKRLIRSTGADDLNAVALSASYMHCILSAVPAIDALEVLKTLKRDLTVSSQQRGKEDSLAAVGQLVTAFCILQMPQPGQPKPKLVAAVFELLVSQLKGREYMVSLCADIIANSFNQILAASFDEYVWPLLQPQLNKPLSGLKLSTCDLLLAVHLTYPLTLGREKLLASLWPKKPQFEQLFELYYSGSTIHSDSVYARLAVFLASGGKDLLVAWQQFVDAKQPLKLNAAKACAIQVLGHILLNFKDKDEQPILDLFTPTCVQFVLQELSTVKGDKSEAKKPSQKELREICYKFEGSLVLGFEKQLQDEEVKLQLLLKLLDQRLQLDTVISLPRFSQQLINQLSIESLQKLYEYYSNLLGSLEDEDRVSRVHCLNQMQLILQHTKLDKEVKWRQKQLRHLLLAGLFHLDADGKPCEATSASAFSRQCSVRCEEIFLGSLLHKCSGLPALCKLLQKTLSYLNKEFAKPDVESKLRSPRDEGLQKAWKKVEKLLANPSEESDVVGQTFEALILFVSLALCTKSSLSVTVLNDLIICRKNALEKSKKKVKADEELRWQDVLTDALLQLLLQTGHIWRGFVNLVATALIPHLEPANLEQILEVLNMNKNPLSKKDEGEEESDEEMEEEQQPEDSSDDSDGDDDDDEEEDEDEEGDEESHLAQIRESVRQALVNDGDADDDGASSVDWNDVDEEQGERLNAALERSFQLFRPKSRKAQAKERPTKSERIDNTSLLHFRIRALDLLELFAIKKPTQPVILDVLHCVFQVYRHCSGDTKLQSLREASLKLLKKVLAKNIKFEPNQDKAPILEAIEQLMSTGEEQSEEDQEQGGKQQTSTSRQAKGEVTIWRDKCFAYLVSQGSAGGEPKASAVWPLLVEFLEMWVANRRSRLSLASFEALFQSGKWQGVAPLAVVLASHLDVQKTRSFRRAQILKLLGEQFRRLEAALKDNRSAAKEFEKQLARYVGQLETEAKSLKELKLLQKILAQGGPMREKLLEKVQVLGQQPQPKKNEAKQDNQENMEVIEVDDDEEEVQEEEQQQQEQTKKKKKSKKANKQHKKNK</sequence>
<name>A0A9P9YG67_9MUSC</name>
<evidence type="ECO:0000256" key="3">
    <source>
        <dbReference type="ARBA" id="ARBA00023242"/>
    </source>
</evidence>
<reference evidence="5" key="1">
    <citation type="journal article" date="2023" name="Genome Biol. Evol.">
        <title>Long-read-based Genome Assembly of Drosophila gunungcola Reveals Fewer Chemosensory Genes in Flower-breeding Species.</title>
        <authorList>
            <person name="Negi A."/>
            <person name="Liao B.Y."/>
            <person name="Yeh S.D."/>
        </authorList>
    </citation>
    <scope>NUCLEOTIDE SEQUENCE</scope>
    <source>
        <strain evidence="5">Sukarami</strain>
    </source>
</reference>
<dbReference type="EMBL" id="JAMKOV010000024">
    <property type="protein sequence ID" value="KAI8036105.1"/>
    <property type="molecule type" value="Genomic_DNA"/>
</dbReference>
<comment type="subcellular location">
    <subcellularLocation>
        <location evidence="1">Nucleus</location>
    </subcellularLocation>
</comment>
<gene>
    <name evidence="5" type="ORF">M5D96_011199</name>
</gene>
<organism evidence="5 6">
    <name type="scientific">Drosophila gunungcola</name>
    <name type="common">fruit fly</name>
    <dbReference type="NCBI Taxonomy" id="103775"/>
    <lineage>
        <taxon>Eukaryota</taxon>
        <taxon>Metazoa</taxon>
        <taxon>Ecdysozoa</taxon>
        <taxon>Arthropoda</taxon>
        <taxon>Hexapoda</taxon>
        <taxon>Insecta</taxon>
        <taxon>Pterygota</taxon>
        <taxon>Neoptera</taxon>
        <taxon>Endopterygota</taxon>
        <taxon>Diptera</taxon>
        <taxon>Brachycera</taxon>
        <taxon>Muscomorpha</taxon>
        <taxon>Ephydroidea</taxon>
        <taxon>Drosophilidae</taxon>
        <taxon>Drosophila</taxon>
        <taxon>Sophophora</taxon>
    </lineage>
</organism>
<keyword evidence="3" id="KW-0539">Nucleus</keyword>
<protein>
    <recommendedName>
        <fullName evidence="7">Myb-binding protein 1A</fullName>
    </recommendedName>
</protein>
<dbReference type="Pfam" id="PF04931">
    <property type="entry name" value="DNA_pol_phi"/>
    <property type="match status" value="1"/>
</dbReference>
<feature type="region of interest" description="Disordered" evidence="4">
    <location>
        <begin position="1"/>
        <end position="70"/>
    </location>
</feature>
<dbReference type="GO" id="GO:0003714">
    <property type="term" value="F:transcription corepressor activity"/>
    <property type="evidence" value="ECO:0007669"/>
    <property type="project" value="TreeGrafter"/>
</dbReference>
<comment type="caution">
    <text evidence="5">The sequence shown here is derived from an EMBL/GenBank/DDBJ whole genome shotgun (WGS) entry which is preliminary data.</text>
</comment>
<proteinExistence type="inferred from homology"/>
<feature type="compositionally biased region" description="Basic and acidic residues" evidence="4">
    <location>
        <begin position="49"/>
        <end position="62"/>
    </location>
</feature>
<evidence type="ECO:0000256" key="2">
    <source>
        <dbReference type="ARBA" id="ARBA00006809"/>
    </source>
</evidence>
<comment type="similarity">
    <text evidence="2">Belongs to the MYBBP1A family.</text>
</comment>
<feature type="compositionally biased region" description="Acidic residues" evidence="4">
    <location>
        <begin position="1132"/>
        <end position="1149"/>
    </location>
</feature>
<feature type="region of interest" description="Disordered" evidence="4">
    <location>
        <begin position="929"/>
        <end position="954"/>
    </location>
</feature>
<feature type="region of interest" description="Disordered" evidence="4">
    <location>
        <begin position="1112"/>
        <end position="1171"/>
    </location>
</feature>
<dbReference type="AlphaFoldDB" id="A0A9P9YG67"/>
<dbReference type="SUPFAM" id="SSF48371">
    <property type="entry name" value="ARM repeat"/>
    <property type="match status" value="1"/>
</dbReference>
<accession>A0A9P9YG67</accession>
<dbReference type="InterPro" id="IPR016024">
    <property type="entry name" value="ARM-type_fold"/>
</dbReference>
<evidence type="ECO:0000256" key="4">
    <source>
        <dbReference type="SAM" id="MobiDB-lite"/>
    </source>
</evidence>
<dbReference type="GO" id="GO:0005730">
    <property type="term" value="C:nucleolus"/>
    <property type="evidence" value="ECO:0007669"/>
    <property type="project" value="InterPro"/>
</dbReference>
<dbReference type="PANTHER" id="PTHR13213:SF2">
    <property type="entry name" value="MYB-BINDING PROTEIN 1A"/>
    <property type="match status" value="1"/>
</dbReference>
<feature type="compositionally biased region" description="Basic residues" evidence="4">
    <location>
        <begin position="1155"/>
        <end position="1171"/>
    </location>
</feature>
<dbReference type="Proteomes" id="UP001059596">
    <property type="component" value="Unassembled WGS sequence"/>
</dbReference>
<evidence type="ECO:0000256" key="1">
    <source>
        <dbReference type="ARBA" id="ARBA00004123"/>
    </source>
</evidence>
<dbReference type="GO" id="GO:0003723">
    <property type="term" value="F:RNA binding"/>
    <property type="evidence" value="ECO:0007669"/>
    <property type="project" value="TreeGrafter"/>
</dbReference>
<feature type="compositionally biased region" description="Basic residues" evidence="4">
    <location>
        <begin position="17"/>
        <end position="28"/>
    </location>
</feature>